<dbReference type="Proteomes" id="UP000499080">
    <property type="component" value="Unassembled WGS sequence"/>
</dbReference>
<protein>
    <submittedName>
        <fullName evidence="1">Uncharacterized protein</fullName>
    </submittedName>
</protein>
<evidence type="ECO:0000313" key="1">
    <source>
        <dbReference type="EMBL" id="GBM65686.1"/>
    </source>
</evidence>
<evidence type="ECO:0000313" key="2">
    <source>
        <dbReference type="Proteomes" id="UP000499080"/>
    </source>
</evidence>
<gene>
    <name evidence="1" type="ORF">AVEN_148272_1</name>
</gene>
<keyword evidence="2" id="KW-1185">Reference proteome</keyword>
<name>A0A4Y2HJZ7_ARAVE</name>
<accession>A0A4Y2HJZ7</accession>
<comment type="caution">
    <text evidence="1">The sequence shown here is derived from an EMBL/GenBank/DDBJ whole genome shotgun (WGS) entry which is preliminary data.</text>
</comment>
<dbReference type="AlphaFoldDB" id="A0A4Y2HJZ7"/>
<organism evidence="1 2">
    <name type="scientific">Araneus ventricosus</name>
    <name type="common">Orbweaver spider</name>
    <name type="synonym">Epeira ventricosa</name>
    <dbReference type="NCBI Taxonomy" id="182803"/>
    <lineage>
        <taxon>Eukaryota</taxon>
        <taxon>Metazoa</taxon>
        <taxon>Ecdysozoa</taxon>
        <taxon>Arthropoda</taxon>
        <taxon>Chelicerata</taxon>
        <taxon>Arachnida</taxon>
        <taxon>Araneae</taxon>
        <taxon>Araneomorphae</taxon>
        <taxon>Entelegynae</taxon>
        <taxon>Araneoidea</taxon>
        <taxon>Araneidae</taxon>
        <taxon>Araneus</taxon>
    </lineage>
</organism>
<sequence length="137" mass="15565">MIKDIRSSSPYPNFRITPTRGRLVPAHHFTCNKPIKQRIFSGIGFRGWKTLTLGHRVPSFSGMMRKARSCAHTENDKTSAGCRWLSTSFAENHQLQEVPVTNVILLPIAHTDFCRAIVLMASSLSFHKSSYIFFKKI</sequence>
<proteinExistence type="predicted"/>
<dbReference type="EMBL" id="BGPR01001988">
    <property type="protein sequence ID" value="GBM65686.1"/>
    <property type="molecule type" value="Genomic_DNA"/>
</dbReference>
<reference evidence="1 2" key="1">
    <citation type="journal article" date="2019" name="Sci. Rep.">
        <title>Orb-weaving spider Araneus ventricosus genome elucidates the spidroin gene catalogue.</title>
        <authorList>
            <person name="Kono N."/>
            <person name="Nakamura H."/>
            <person name="Ohtoshi R."/>
            <person name="Moran D.A.P."/>
            <person name="Shinohara A."/>
            <person name="Yoshida Y."/>
            <person name="Fujiwara M."/>
            <person name="Mori M."/>
            <person name="Tomita M."/>
            <person name="Arakawa K."/>
        </authorList>
    </citation>
    <scope>NUCLEOTIDE SEQUENCE [LARGE SCALE GENOMIC DNA]</scope>
</reference>